<evidence type="ECO:0000256" key="2">
    <source>
        <dbReference type="SAM" id="MobiDB-lite"/>
    </source>
</evidence>
<dbReference type="Proteomes" id="UP001230051">
    <property type="component" value="Unassembled WGS sequence"/>
</dbReference>
<dbReference type="PANTHER" id="PTHR21740:SF3">
    <property type="entry name" value="NCK-ASSOCIATED PROTEIN 5-LIKE"/>
    <property type="match status" value="1"/>
</dbReference>
<feature type="region of interest" description="Disordered" evidence="2">
    <location>
        <begin position="727"/>
        <end position="765"/>
    </location>
</feature>
<feature type="compositionally biased region" description="Low complexity" evidence="2">
    <location>
        <begin position="1596"/>
        <end position="1612"/>
    </location>
</feature>
<protein>
    <submittedName>
        <fullName evidence="5">Nck-associated protein 5-like</fullName>
    </submittedName>
</protein>
<dbReference type="InterPro" id="IPR026163">
    <property type="entry name" value="Nckap5l"/>
</dbReference>
<evidence type="ECO:0000256" key="3">
    <source>
        <dbReference type="SAM" id="SignalP"/>
    </source>
</evidence>
<dbReference type="EMBL" id="JAGXEW010000053">
    <property type="protein sequence ID" value="KAK1151174.1"/>
    <property type="molecule type" value="Genomic_DNA"/>
</dbReference>
<feature type="compositionally biased region" description="Polar residues" evidence="2">
    <location>
        <begin position="878"/>
        <end position="888"/>
    </location>
</feature>
<proteinExistence type="predicted"/>
<feature type="compositionally biased region" description="Polar residues" evidence="2">
    <location>
        <begin position="592"/>
        <end position="607"/>
    </location>
</feature>
<keyword evidence="1" id="KW-0175">Coiled coil</keyword>
<feature type="coiled-coil region" evidence="1">
    <location>
        <begin position="1213"/>
        <end position="1240"/>
    </location>
</feature>
<feature type="compositionally biased region" description="Low complexity" evidence="2">
    <location>
        <begin position="1038"/>
        <end position="1047"/>
    </location>
</feature>
<evidence type="ECO:0000313" key="5">
    <source>
        <dbReference type="EMBL" id="KAK1151174.1"/>
    </source>
</evidence>
<feature type="compositionally biased region" description="Polar residues" evidence="2">
    <location>
        <begin position="1102"/>
        <end position="1111"/>
    </location>
</feature>
<dbReference type="GO" id="GO:0035371">
    <property type="term" value="C:microtubule plus-end"/>
    <property type="evidence" value="ECO:0007669"/>
    <property type="project" value="TreeGrafter"/>
</dbReference>
<feature type="compositionally biased region" description="Polar residues" evidence="2">
    <location>
        <begin position="966"/>
        <end position="975"/>
    </location>
</feature>
<evidence type="ECO:0000259" key="4">
    <source>
        <dbReference type="Pfam" id="PF15246"/>
    </source>
</evidence>
<name>A0AAD8FS50_ACIOX</name>
<feature type="region of interest" description="Disordered" evidence="2">
    <location>
        <begin position="993"/>
        <end position="1134"/>
    </location>
</feature>
<feature type="domain" description="Nck-associated protein 5 C-terminal" evidence="4">
    <location>
        <begin position="1128"/>
        <end position="1425"/>
    </location>
</feature>
<feature type="compositionally biased region" description="Basic and acidic residues" evidence="2">
    <location>
        <begin position="1083"/>
        <end position="1099"/>
    </location>
</feature>
<feature type="region of interest" description="Disordered" evidence="2">
    <location>
        <begin position="170"/>
        <end position="191"/>
    </location>
</feature>
<gene>
    <name evidence="5" type="primary">Nckap5l</name>
    <name evidence="5" type="ORF">AOXY_G32730</name>
</gene>
<evidence type="ECO:0000313" key="6">
    <source>
        <dbReference type="Proteomes" id="UP001230051"/>
    </source>
</evidence>
<feature type="region of interest" description="Disordered" evidence="2">
    <location>
        <begin position="874"/>
        <end position="977"/>
    </location>
</feature>
<comment type="caution">
    <text evidence="5">The sequence shown here is derived from an EMBL/GenBank/DDBJ whole genome shotgun (WGS) entry which is preliminary data.</text>
</comment>
<evidence type="ECO:0000256" key="1">
    <source>
        <dbReference type="SAM" id="Coils"/>
    </source>
</evidence>
<dbReference type="GO" id="GO:0001578">
    <property type="term" value="P:microtubule bundle formation"/>
    <property type="evidence" value="ECO:0007669"/>
    <property type="project" value="TreeGrafter"/>
</dbReference>
<feature type="compositionally biased region" description="Polar residues" evidence="2">
    <location>
        <begin position="629"/>
        <end position="644"/>
    </location>
</feature>
<feature type="region of interest" description="Disordered" evidence="2">
    <location>
        <begin position="583"/>
        <end position="681"/>
    </location>
</feature>
<dbReference type="Pfam" id="PF15246">
    <property type="entry name" value="NCKAP5"/>
    <property type="match status" value="1"/>
</dbReference>
<feature type="compositionally biased region" description="Basic and acidic residues" evidence="2">
    <location>
        <begin position="1181"/>
        <end position="1196"/>
    </location>
</feature>
<feature type="compositionally biased region" description="Basic and acidic residues" evidence="2">
    <location>
        <begin position="927"/>
        <end position="941"/>
    </location>
</feature>
<reference evidence="5" key="1">
    <citation type="submission" date="2022-02" db="EMBL/GenBank/DDBJ databases">
        <title>Atlantic sturgeon de novo genome assembly.</title>
        <authorList>
            <person name="Stock M."/>
            <person name="Klopp C."/>
            <person name="Guiguen Y."/>
            <person name="Cabau C."/>
            <person name="Parinello H."/>
            <person name="Santidrian Yebra-Pimentel E."/>
            <person name="Kuhl H."/>
            <person name="Dirks R.P."/>
            <person name="Guessner J."/>
            <person name="Wuertz S."/>
            <person name="Du K."/>
            <person name="Schartl M."/>
        </authorList>
    </citation>
    <scope>NUCLEOTIDE SEQUENCE</scope>
    <source>
        <strain evidence="5">STURGEONOMICS-FGT-2020</strain>
        <tissue evidence="5">Whole blood</tissue>
    </source>
</reference>
<keyword evidence="6" id="KW-1185">Reference proteome</keyword>
<dbReference type="GO" id="GO:0007019">
    <property type="term" value="P:microtubule depolymerization"/>
    <property type="evidence" value="ECO:0007669"/>
    <property type="project" value="TreeGrafter"/>
</dbReference>
<feature type="compositionally biased region" description="Polar residues" evidence="2">
    <location>
        <begin position="337"/>
        <end position="350"/>
    </location>
</feature>
<feature type="signal peptide" evidence="3">
    <location>
        <begin position="1"/>
        <end position="19"/>
    </location>
</feature>
<feature type="region of interest" description="Disordered" evidence="2">
    <location>
        <begin position="1179"/>
        <end position="1211"/>
    </location>
</feature>
<feature type="compositionally biased region" description="Basic and acidic residues" evidence="2">
    <location>
        <begin position="910"/>
        <end position="920"/>
    </location>
</feature>
<feature type="compositionally biased region" description="Gly residues" evidence="2">
    <location>
        <begin position="1560"/>
        <end position="1571"/>
    </location>
</feature>
<feature type="region of interest" description="Disordered" evidence="2">
    <location>
        <begin position="1493"/>
        <end position="1612"/>
    </location>
</feature>
<feature type="region of interest" description="Disordered" evidence="2">
    <location>
        <begin position="303"/>
        <end position="363"/>
    </location>
</feature>
<feature type="region of interest" description="Disordered" evidence="2">
    <location>
        <begin position="1379"/>
        <end position="1412"/>
    </location>
</feature>
<keyword evidence="3" id="KW-0732">Signal</keyword>
<dbReference type="InterPro" id="IPR032769">
    <property type="entry name" value="NCKAP5_C"/>
</dbReference>
<feature type="compositionally biased region" description="Polar residues" evidence="2">
    <location>
        <begin position="727"/>
        <end position="758"/>
    </location>
</feature>
<accession>A0AAD8FS50</accession>
<feature type="region of interest" description="Disordered" evidence="2">
    <location>
        <begin position="829"/>
        <end position="862"/>
    </location>
</feature>
<feature type="chain" id="PRO_5042070618" evidence="3">
    <location>
        <begin position="20"/>
        <end position="1612"/>
    </location>
</feature>
<organism evidence="5 6">
    <name type="scientific">Acipenser oxyrinchus oxyrinchus</name>
    <dbReference type="NCBI Taxonomy" id="40147"/>
    <lineage>
        <taxon>Eukaryota</taxon>
        <taxon>Metazoa</taxon>
        <taxon>Chordata</taxon>
        <taxon>Craniata</taxon>
        <taxon>Vertebrata</taxon>
        <taxon>Euteleostomi</taxon>
        <taxon>Actinopterygii</taxon>
        <taxon>Chondrostei</taxon>
        <taxon>Acipenseriformes</taxon>
        <taxon>Acipenseridae</taxon>
        <taxon>Acipenser</taxon>
    </lineage>
</organism>
<dbReference type="PANTHER" id="PTHR21740">
    <property type="entry name" value="NCK-ASSOCIATED PROTEIN 5"/>
    <property type="match status" value="1"/>
</dbReference>
<feature type="compositionally biased region" description="Low complexity" evidence="2">
    <location>
        <begin position="1524"/>
        <end position="1544"/>
    </location>
</feature>
<feature type="compositionally biased region" description="Polar residues" evidence="2">
    <location>
        <begin position="1068"/>
        <end position="1081"/>
    </location>
</feature>
<feature type="region of interest" description="Disordered" evidence="2">
    <location>
        <begin position="28"/>
        <end position="53"/>
    </location>
</feature>
<sequence length="1612" mass="174231">MHVFVIYLYVFIYFAVCSLQETMSDAAEHREYTDAGEPPEGASEPRVAEMEGGEKSEELLERLRVLEAENSALALVNESQREAYERCLDEVANHVVQALLNQKDLREECIKLKMRVFDLERQNHTLSELFQQKLQVTPGSLVQQTSEPVREQVWDAELRASEKTIDSLAGAHAKTDGERARNGSTGAKAPAGSMDALSPFFKKKAHILEVLRKLEETDPLKFLPSSSLSSFRDFGPAFTGHAGRSSLDSDIHEYVNGEGTLLEDSGTEYESCQSCLMFSHKSLDGLFKRKQGDSSENSFAVIPAKEEKQSPADSSSTNPKHPPASGRPVPAADPSMHGSSTAAETSSSDVGPSPGAELKPHSGTESYLRSLIIDVELKESRSGEPLESCLIDGKVNLSLNIPGAKITPQCKSVQSESWNEISILDNLKHMKTVTYQNSSAGPVISTEENFLKLECYKDYNSRDQTEGANTKTSLYTTTSNLTVSGQSNASQIAYCEPESNKQICNGLDFSNEACASKKVSVDLHLPSDLTEKNSLQQSTPGKAKLILSPTSPLGLAEPKSSPISSPSRLLKFLKMPSMGERVQAANPLRLSPQLTRSSKIPCRNNNYEVYHSPGMARRAVTAECDRPQAASTKNDSYPSTHSAPTSPPKPEANLAMQGETTYSSPSAPKASRDPSAANSSKLVSLGQSARFSQKVPNYENVSDISAGCASEGSIQFLEKVHQTKLPSCSEAPSKSCQSASLDNKLNSPDWQQAYSEPQSPAPSADAKCISVEVDHETYTENPVWYKLHDHHSLPSVSVSHKSQNSHLYSSMKDRQFERTLPESVVQNIESSLQPPASKKAEASSSHKKPAAGKPQSESGHLPFKERLAALGKLKSTEDPPQQLGTSGLASPLEKKDIQHSGKFSSPGNNEKSKTAERQGDRNAGGPDPRHPKYTDSLDGKPHPKPNLGGYGQKLQGPCPAYESGVKSFQSSSSNPRMELETYASRAYVAKAEISKSKAGVPSSTSSPDSPQVLRNYMKCMNAQSPSSNNKTVTSPQGSPTKVPSKSPSKPPSQACPKGARQAHEELRSSASQKRSPKTCPNSEADRSKIQALNEKKNHAYPESTSPSSTKAPQPDLNGDKRPLAPSIQSAIEEKVMKGIEENMLKLQEQDRGQVAEVKQKASNGIASWFGLRKSKLPALNRKAETSKFKEDKKEWKLGASSPSSSSKDAKKKLEVESLNISKLMAKAEDLRKALEEERAYVNGVAQDKPSGRGHPRDVVVEQTQNELSVVYRQVASDSFMQQLLNRVDERDIPFSNCVDHRRLSFDSKKSRPIFSSQRNGVIRHIKSREDLPGVDKGLDLVSKDDITADESLVNSQHFAGSGSSTRTLDSGIGTFPLPDYAGSPAGKSIPKVKSRCEQESSPQGKLGPGTKVPRKARTLERELSSLDETFAPENYFSPTLYSTALENKGSLSHLSNAVPGDVDAYGAHVRSPSSRHWTFPNLKASSASTDVDLGVAGDSDTAHHGPQLRRNVKPCATPGRDPDSSSTSLPPSLGLPLPPSLGLGRRVTGRACGSTELGKDGGGGGGGGGGVVEVVKERQDDMLSPNRPSVLETPESLSDSLYDSLSSCGSQG</sequence>
<feature type="compositionally biased region" description="Polar residues" evidence="2">
    <location>
        <begin position="1021"/>
        <end position="1037"/>
    </location>
</feature>